<dbReference type="Proteomes" id="UP000236146">
    <property type="component" value="Unassembled WGS sequence"/>
</dbReference>
<dbReference type="InterPro" id="IPR011611">
    <property type="entry name" value="PfkB_dom"/>
</dbReference>
<sequence length="298" mass="33147">MSQPIVISLGELLWDLLPQGKRVGGAPANFAYNAQENGAESYVISAVGEDDLGNELINEVEKANIKHIIQRNTWPTSTVDVALRNGIPEYTIVQNIAWDHIVYTDELADIVSKADAICFGTLSLRSKETHDTVLELLKHTKPGAMKFFDINIRSNYYSKDLIEALLKEATVFKLNDSELLLLRDMFDIRETSDDEACKWFQNHYDLDYVILTGGSTFSTIIAKDGESSTYTTPHVEVNDTVGAGDSFSGTFAARILEGYSLKDAHRYAVNTAAYVCTQAGAWPKYPEQITDYLAQAEQ</sequence>
<dbReference type="Pfam" id="PF00294">
    <property type="entry name" value="PfkB"/>
    <property type="match status" value="1"/>
</dbReference>
<reference evidence="5 6" key="1">
    <citation type="submission" date="2016-10" db="EMBL/GenBank/DDBJ databases">
        <authorList>
            <person name="Varghese N."/>
        </authorList>
    </citation>
    <scope>NUCLEOTIDE SEQUENCE [LARGE SCALE GENOMIC DNA]</scope>
    <source>
        <strain evidence="5 6">KA00225</strain>
    </source>
</reference>
<dbReference type="PANTHER" id="PTHR43085">
    <property type="entry name" value="HEXOKINASE FAMILY MEMBER"/>
    <property type="match status" value="1"/>
</dbReference>
<dbReference type="SUPFAM" id="SSF53613">
    <property type="entry name" value="Ribokinase-like"/>
    <property type="match status" value="1"/>
</dbReference>
<dbReference type="InterPro" id="IPR050306">
    <property type="entry name" value="PfkB_Carbo_kinase"/>
</dbReference>
<dbReference type="EMBL" id="MNLH01000003">
    <property type="protein sequence ID" value="PNS43266.1"/>
    <property type="molecule type" value="Genomic_DNA"/>
</dbReference>
<dbReference type="Gene3D" id="3.40.1190.20">
    <property type="match status" value="1"/>
</dbReference>
<dbReference type="CDD" id="cd01167">
    <property type="entry name" value="bac_FRK"/>
    <property type="match status" value="1"/>
</dbReference>
<gene>
    <name evidence="5" type="ORF">BFS05_04300</name>
</gene>
<evidence type="ECO:0000256" key="3">
    <source>
        <dbReference type="ARBA" id="ARBA00022777"/>
    </source>
</evidence>
<accession>A0A2K1SUT5</accession>
<protein>
    <submittedName>
        <fullName evidence="5">Carbohydrate kinase</fullName>
    </submittedName>
</protein>
<keyword evidence="2" id="KW-0808">Transferase</keyword>
<evidence type="ECO:0000259" key="4">
    <source>
        <dbReference type="Pfam" id="PF00294"/>
    </source>
</evidence>
<keyword evidence="3 5" id="KW-0418">Kinase</keyword>
<proteinExistence type="inferred from homology"/>
<dbReference type="OrthoDB" id="9795789at2"/>
<dbReference type="GO" id="GO:0016301">
    <property type="term" value="F:kinase activity"/>
    <property type="evidence" value="ECO:0007669"/>
    <property type="project" value="UniProtKB-KW"/>
</dbReference>
<dbReference type="PANTHER" id="PTHR43085:SF57">
    <property type="entry name" value="CARBOHYDRATE KINASE PFKB DOMAIN-CONTAINING PROTEIN"/>
    <property type="match status" value="1"/>
</dbReference>
<evidence type="ECO:0000313" key="6">
    <source>
        <dbReference type="Proteomes" id="UP000236146"/>
    </source>
</evidence>
<organism evidence="5 6">
    <name type="scientific">Gardnerella vaginalis</name>
    <dbReference type="NCBI Taxonomy" id="2702"/>
    <lineage>
        <taxon>Bacteria</taxon>
        <taxon>Bacillati</taxon>
        <taxon>Actinomycetota</taxon>
        <taxon>Actinomycetes</taxon>
        <taxon>Bifidobacteriales</taxon>
        <taxon>Bifidobacteriaceae</taxon>
        <taxon>Gardnerella</taxon>
    </lineage>
</organism>
<dbReference type="InterPro" id="IPR029056">
    <property type="entry name" value="Ribokinase-like"/>
</dbReference>
<dbReference type="AlphaFoldDB" id="A0A2K1SUT5"/>
<evidence type="ECO:0000313" key="5">
    <source>
        <dbReference type="EMBL" id="PNS43266.1"/>
    </source>
</evidence>
<comment type="caution">
    <text evidence="5">The sequence shown here is derived from an EMBL/GenBank/DDBJ whole genome shotgun (WGS) entry which is preliminary data.</text>
</comment>
<comment type="similarity">
    <text evidence="1">Belongs to the carbohydrate kinase PfkB family.</text>
</comment>
<name>A0A2K1SUT5_GARVA</name>
<evidence type="ECO:0000256" key="2">
    <source>
        <dbReference type="ARBA" id="ARBA00022679"/>
    </source>
</evidence>
<dbReference type="RefSeq" id="WP_103084756.1">
    <property type="nucleotide sequence ID" value="NZ_JBLLPE010000001.1"/>
</dbReference>
<evidence type="ECO:0000256" key="1">
    <source>
        <dbReference type="ARBA" id="ARBA00010688"/>
    </source>
</evidence>
<feature type="domain" description="Carbohydrate kinase PfkB" evidence="4">
    <location>
        <begin position="21"/>
        <end position="282"/>
    </location>
</feature>